<organism evidence="1 2">
    <name type="scientific">Blattamonas nauphoetae</name>
    <dbReference type="NCBI Taxonomy" id="2049346"/>
    <lineage>
        <taxon>Eukaryota</taxon>
        <taxon>Metamonada</taxon>
        <taxon>Preaxostyla</taxon>
        <taxon>Oxymonadida</taxon>
        <taxon>Blattamonas</taxon>
    </lineage>
</organism>
<sequence>MVSFVGPIGILSRPSPSLDRRHTLLLLSRHSRTDRLLLWTPMRCHFRIDPHRRSSSTLRKGDRIKMSVHAHHPMTDLSPSRNEIQKEEMKREKRCDGNDAGHASLRPPNDLCAHQLFLTLIEAALLPQLLSILFAWLMGIAC</sequence>
<dbReference type="Proteomes" id="UP001281761">
    <property type="component" value="Unassembled WGS sequence"/>
</dbReference>
<reference evidence="1 2" key="1">
    <citation type="journal article" date="2022" name="bioRxiv">
        <title>Genomics of Preaxostyla Flagellates Illuminates Evolutionary Transitions and the Path Towards Mitochondrial Loss.</title>
        <authorList>
            <person name="Novak L.V.F."/>
            <person name="Treitli S.C."/>
            <person name="Pyrih J."/>
            <person name="Halakuc P."/>
            <person name="Pipaliya S.V."/>
            <person name="Vacek V."/>
            <person name="Brzon O."/>
            <person name="Soukal P."/>
            <person name="Eme L."/>
            <person name="Dacks J.B."/>
            <person name="Karnkowska A."/>
            <person name="Elias M."/>
            <person name="Hampl V."/>
        </authorList>
    </citation>
    <scope>NUCLEOTIDE SEQUENCE [LARGE SCALE GENOMIC DNA]</scope>
    <source>
        <strain evidence="1">NAU3</strain>
        <tissue evidence="1">Gut</tissue>
    </source>
</reference>
<proteinExistence type="predicted"/>
<accession>A0ABQ9XQT4</accession>
<comment type="caution">
    <text evidence="1">The sequence shown here is derived from an EMBL/GenBank/DDBJ whole genome shotgun (WGS) entry which is preliminary data.</text>
</comment>
<keyword evidence="2" id="KW-1185">Reference proteome</keyword>
<gene>
    <name evidence="1" type="ORF">BLNAU_10956</name>
</gene>
<evidence type="ECO:0000313" key="2">
    <source>
        <dbReference type="Proteomes" id="UP001281761"/>
    </source>
</evidence>
<protein>
    <submittedName>
        <fullName evidence="1">Uncharacterized protein</fullName>
    </submittedName>
</protein>
<evidence type="ECO:0000313" key="1">
    <source>
        <dbReference type="EMBL" id="KAK2954139.1"/>
    </source>
</evidence>
<dbReference type="EMBL" id="JARBJD010000082">
    <property type="protein sequence ID" value="KAK2954139.1"/>
    <property type="molecule type" value="Genomic_DNA"/>
</dbReference>
<name>A0ABQ9XQT4_9EUKA</name>